<evidence type="ECO:0000313" key="2">
    <source>
        <dbReference type="Proteomes" id="UP000015106"/>
    </source>
</evidence>
<reference evidence="1" key="3">
    <citation type="submission" date="2022-06" db="UniProtKB">
        <authorList>
            <consortium name="EnsemblPlants"/>
        </authorList>
    </citation>
    <scope>IDENTIFICATION</scope>
</reference>
<proteinExistence type="predicted"/>
<reference evidence="1" key="2">
    <citation type="submission" date="2018-03" db="EMBL/GenBank/DDBJ databases">
        <title>The Triticum urartu genome reveals the dynamic nature of wheat genome evolution.</title>
        <authorList>
            <person name="Ling H."/>
            <person name="Ma B."/>
            <person name="Shi X."/>
            <person name="Liu H."/>
            <person name="Dong L."/>
            <person name="Sun H."/>
            <person name="Cao Y."/>
            <person name="Gao Q."/>
            <person name="Zheng S."/>
            <person name="Li Y."/>
            <person name="Yu Y."/>
            <person name="Du H."/>
            <person name="Qi M."/>
            <person name="Li Y."/>
            <person name="Yu H."/>
            <person name="Cui Y."/>
            <person name="Wang N."/>
            <person name="Chen C."/>
            <person name="Wu H."/>
            <person name="Zhao Y."/>
            <person name="Zhang J."/>
            <person name="Li Y."/>
            <person name="Zhou W."/>
            <person name="Zhang B."/>
            <person name="Hu W."/>
            <person name="Eijk M."/>
            <person name="Tang J."/>
            <person name="Witsenboer H."/>
            <person name="Zhao S."/>
            <person name="Li Z."/>
            <person name="Zhang A."/>
            <person name="Wang D."/>
            <person name="Liang C."/>
        </authorList>
    </citation>
    <scope>NUCLEOTIDE SEQUENCE [LARGE SCALE GENOMIC DNA]</scope>
    <source>
        <strain evidence="1">cv. G1812</strain>
    </source>
</reference>
<evidence type="ECO:0000313" key="1">
    <source>
        <dbReference type="EnsemblPlants" id="TuG1812G0300004749.01.T01"/>
    </source>
</evidence>
<gene>
    <name evidence="1" type="primary">LOC125549048</name>
</gene>
<sequence>MRGYLPVGWDFKVGPGTSAASFGEGLSVKELQVQGDVCAR</sequence>
<dbReference type="Gramene" id="TuG1812G0300004749.01.T01">
    <property type="protein sequence ID" value="TuG1812G0300004749.01.T01"/>
    <property type="gene ID" value="TuG1812G0300004749.01"/>
</dbReference>
<dbReference type="Proteomes" id="UP000015106">
    <property type="component" value="Chromosome 3"/>
</dbReference>
<protein>
    <submittedName>
        <fullName evidence="1">Uncharacterized protein</fullName>
    </submittedName>
</protein>
<organism evidence="1 2">
    <name type="scientific">Triticum urartu</name>
    <name type="common">Red wild einkorn</name>
    <name type="synonym">Crithodium urartu</name>
    <dbReference type="NCBI Taxonomy" id="4572"/>
    <lineage>
        <taxon>Eukaryota</taxon>
        <taxon>Viridiplantae</taxon>
        <taxon>Streptophyta</taxon>
        <taxon>Embryophyta</taxon>
        <taxon>Tracheophyta</taxon>
        <taxon>Spermatophyta</taxon>
        <taxon>Magnoliopsida</taxon>
        <taxon>Liliopsida</taxon>
        <taxon>Poales</taxon>
        <taxon>Poaceae</taxon>
        <taxon>BOP clade</taxon>
        <taxon>Pooideae</taxon>
        <taxon>Triticodae</taxon>
        <taxon>Triticeae</taxon>
        <taxon>Triticinae</taxon>
        <taxon>Triticum</taxon>
    </lineage>
</organism>
<reference evidence="2" key="1">
    <citation type="journal article" date="2013" name="Nature">
        <title>Draft genome of the wheat A-genome progenitor Triticum urartu.</title>
        <authorList>
            <person name="Ling H.Q."/>
            <person name="Zhao S."/>
            <person name="Liu D."/>
            <person name="Wang J."/>
            <person name="Sun H."/>
            <person name="Zhang C."/>
            <person name="Fan H."/>
            <person name="Li D."/>
            <person name="Dong L."/>
            <person name="Tao Y."/>
            <person name="Gao C."/>
            <person name="Wu H."/>
            <person name="Li Y."/>
            <person name="Cui Y."/>
            <person name="Guo X."/>
            <person name="Zheng S."/>
            <person name="Wang B."/>
            <person name="Yu K."/>
            <person name="Liang Q."/>
            <person name="Yang W."/>
            <person name="Lou X."/>
            <person name="Chen J."/>
            <person name="Feng M."/>
            <person name="Jian J."/>
            <person name="Zhang X."/>
            <person name="Luo G."/>
            <person name="Jiang Y."/>
            <person name="Liu J."/>
            <person name="Wang Z."/>
            <person name="Sha Y."/>
            <person name="Zhang B."/>
            <person name="Wu H."/>
            <person name="Tang D."/>
            <person name="Shen Q."/>
            <person name="Xue P."/>
            <person name="Zou S."/>
            <person name="Wang X."/>
            <person name="Liu X."/>
            <person name="Wang F."/>
            <person name="Yang Y."/>
            <person name="An X."/>
            <person name="Dong Z."/>
            <person name="Zhang K."/>
            <person name="Zhang X."/>
            <person name="Luo M.C."/>
            <person name="Dvorak J."/>
            <person name="Tong Y."/>
            <person name="Wang J."/>
            <person name="Yang H."/>
            <person name="Li Z."/>
            <person name="Wang D."/>
            <person name="Zhang A."/>
            <person name="Wang J."/>
        </authorList>
    </citation>
    <scope>NUCLEOTIDE SEQUENCE</scope>
    <source>
        <strain evidence="2">cv. G1812</strain>
    </source>
</reference>
<dbReference type="AlphaFoldDB" id="A0A8R7PYR3"/>
<dbReference type="EnsemblPlants" id="TuG1812G0300004749.01.T01">
    <property type="protein sequence ID" value="TuG1812G0300004749.01.T01"/>
    <property type="gene ID" value="TuG1812G0300004749.01"/>
</dbReference>
<name>A0A8R7PYR3_TRIUA</name>
<accession>A0A8R7PYR3</accession>
<keyword evidence="2" id="KW-1185">Reference proteome</keyword>